<proteinExistence type="predicted"/>
<dbReference type="Pfam" id="PF07750">
    <property type="entry name" value="GcrA"/>
    <property type="match status" value="1"/>
</dbReference>
<reference evidence="2 3" key="1">
    <citation type="submission" date="2019-06" db="EMBL/GenBank/DDBJ databases">
        <title>Ochrobactrum cricket sp.nov., isolated from the insect Teleogryllus occipitalis living in deserted cropland.</title>
        <authorList>
            <person name="Hu M."/>
        </authorList>
    </citation>
    <scope>NUCLEOTIDE SEQUENCE [LARGE SCALE GENOMIC DNA]</scope>
    <source>
        <strain evidence="2 3">LCB8</strain>
    </source>
</reference>
<evidence type="ECO:0000313" key="2">
    <source>
        <dbReference type="EMBL" id="TNV17760.1"/>
    </source>
</evidence>
<dbReference type="RefSeq" id="WP_140024289.1">
    <property type="nucleotide sequence ID" value="NZ_JBHUFG010000007.1"/>
</dbReference>
<evidence type="ECO:0008006" key="4">
    <source>
        <dbReference type="Google" id="ProtNLM"/>
    </source>
</evidence>
<evidence type="ECO:0000313" key="3">
    <source>
        <dbReference type="Proteomes" id="UP000312784"/>
    </source>
</evidence>
<protein>
    <recommendedName>
        <fullName evidence="4">GcrA cell cycle regulator</fullName>
    </recommendedName>
</protein>
<dbReference type="EMBL" id="VEWL01000002">
    <property type="protein sequence ID" value="TNV17760.1"/>
    <property type="molecule type" value="Genomic_DNA"/>
</dbReference>
<keyword evidence="3" id="KW-1185">Reference proteome</keyword>
<feature type="compositionally biased region" description="Basic residues" evidence="1">
    <location>
        <begin position="77"/>
        <end position="87"/>
    </location>
</feature>
<evidence type="ECO:0000256" key="1">
    <source>
        <dbReference type="SAM" id="MobiDB-lite"/>
    </source>
</evidence>
<feature type="region of interest" description="Disordered" evidence="1">
    <location>
        <begin position="62"/>
        <end position="88"/>
    </location>
</feature>
<dbReference type="InterPro" id="IPR011681">
    <property type="entry name" value="GcrA"/>
</dbReference>
<accession>A0ABY2YA27</accession>
<sequence length="179" mass="19190">MSNHPQPSTWTQERKLSVANLLREGLSAGQISSRLGVSRNAVIGIIHRDKMLSEIGLGGGVGGARLPKKESSPYKPGRMKTTARRSPARQVQAAPVIVAPVAAPEPVFVCEELPAIDPPIEPLGLPLTDISLRQCRFAVNNAAKGEQHLFCAHPVKSGSSFCEHHHRRVFVRASKAGAA</sequence>
<dbReference type="Proteomes" id="UP000312784">
    <property type="component" value="Unassembled WGS sequence"/>
</dbReference>
<gene>
    <name evidence="2" type="ORF">FIC94_06185</name>
</gene>
<comment type="caution">
    <text evidence="2">The sequence shown here is derived from an EMBL/GenBank/DDBJ whole genome shotgun (WGS) entry which is preliminary data.</text>
</comment>
<name>A0ABY2YA27_9HYPH</name>
<organism evidence="2 3">
    <name type="scientific">Ochrobactrum teleogrylli</name>
    <dbReference type="NCBI Taxonomy" id="2479765"/>
    <lineage>
        <taxon>Bacteria</taxon>
        <taxon>Pseudomonadati</taxon>
        <taxon>Pseudomonadota</taxon>
        <taxon>Alphaproteobacteria</taxon>
        <taxon>Hyphomicrobiales</taxon>
        <taxon>Brucellaceae</taxon>
        <taxon>Brucella/Ochrobactrum group</taxon>
        <taxon>Ochrobactrum</taxon>
    </lineage>
</organism>